<protein>
    <recommendedName>
        <fullName evidence="10">Kinesin-like protein</fullName>
    </recommendedName>
</protein>
<dbReference type="PANTHER" id="PTHR37739">
    <property type="entry name" value="KINESIN-LIKE PROTEIN KIN-12D"/>
    <property type="match status" value="1"/>
</dbReference>
<evidence type="ECO:0000256" key="6">
    <source>
        <dbReference type="SAM" id="Coils"/>
    </source>
</evidence>
<dbReference type="EMBL" id="CAUOFW020000959">
    <property type="protein sequence ID" value="CAK9139417.1"/>
    <property type="molecule type" value="Genomic_DNA"/>
</dbReference>
<evidence type="ECO:0000256" key="5">
    <source>
        <dbReference type="ARBA" id="ARBA00023175"/>
    </source>
</evidence>
<proteinExistence type="predicted"/>
<evidence type="ECO:0000256" key="2">
    <source>
        <dbReference type="ARBA" id="ARBA00022741"/>
    </source>
</evidence>
<keyword evidence="2" id="KW-0547">Nucleotide-binding</keyword>
<dbReference type="SUPFAM" id="SSF52540">
    <property type="entry name" value="P-loop containing nucleoside triphosphate hydrolases"/>
    <property type="match status" value="1"/>
</dbReference>
<keyword evidence="3" id="KW-0067">ATP-binding</keyword>
<evidence type="ECO:0000313" key="8">
    <source>
        <dbReference type="EMBL" id="CAK9139417.1"/>
    </source>
</evidence>
<evidence type="ECO:0000313" key="9">
    <source>
        <dbReference type="Proteomes" id="UP001642360"/>
    </source>
</evidence>
<keyword evidence="7" id="KW-1133">Transmembrane helix</keyword>
<feature type="coiled-coil region" evidence="6">
    <location>
        <begin position="175"/>
        <end position="202"/>
    </location>
</feature>
<keyword evidence="5" id="KW-0505">Motor protein</keyword>
<keyword evidence="9" id="KW-1185">Reference proteome</keyword>
<evidence type="ECO:0008006" key="10">
    <source>
        <dbReference type="Google" id="ProtNLM"/>
    </source>
</evidence>
<evidence type="ECO:0000256" key="4">
    <source>
        <dbReference type="ARBA" id="ARBA00023054"/>
    </source>
</evidence>
<accession>A0ABC8R3W9</accession>
<keyword evidence="1" id="KW-0493">Microtubule</keyword>
<dbReference type="GO" id="GO:0005874">
    <property type="term" value="C:microtubule"/>
    <property type="evidence" value="ECO:0007669"/>
    <property type="project" value="UniProtKB-KW"/>
</dbReference>
<reference evidence="8 9" key="1">
    <citation type="submission" date="2024-02" db="EMBL/GenBank/DDBJ databases">
        <authorList>
            <person name="Vignale AGUSTIN F."/>
            <person name="Sosa J E."/>
            <person name="Modenutti C."/>
        </authorList>
    </citation>
    <scope>NUCLEOTIDE SEQUENCE [LARGE SCALE GENOMIC DNA]</scope>
</reference>
<dbReference type="AlphaFoldDB" id="A0ABC8R3W9"/>
<keyword evidence="7" id="KW-0472">Membrane</keyword>
<dbReference type="GO" id="GO:0005524">
    <property type="term" value="F:ATP binding"/>
    <property type="evidence" value="ECO:0007669"/>
    <property type="project" value="UniProtKB-KW"/>
</dbReference>
<dbReference type="Proteomes" id="UP001642360">
    <property type="component" value="Unassembled WGS sequence"/>
</dbReference>
<dbReference type="InterPro" id="IPR027417">
    <property type="entry name" value="P-loop_NTPase"/>
</dbReference>
<evidence type="ECO:0000256" key="1">
    <source>
        <dbReference type="ARBA" id="ARBA00022701"/>
    </source>
</evidence>
<keyword evidence="7" id="KW-0812">Transmembrane</keyword>
<name>A0ABC8R3W9_9AQUA</name>
<comment type="caution">
    <text evidence="8">The sequence shown here is derived from an EMBL/GenBank/DDBJ whole genome shotgun (WGS) entry which is preliminary data.</text>
</comment>
<evidence type="ECO:0000256" key="7">
    <source>
        <dbReference type="SAM" id="Phobius"/>
    </source>
</evidence>
<evidence type="ECO:0000256" key="3">
    <source>
        <dbReference type="ARBA" id="ARBA00022840"/>
    </source>
</evidence>
<keyword evidence="4 6" id="KW-0175">Coiled coil</keyword>
<dbReference type="InterPro" id="IPR044986">
    <property type="entry name" value="KIF15/KIN-12"/>
</dbReference>
<feature type="coiled-coil region" evidence="6">
    <location>
        <begin position="280"/>
        <end position="314"/>
    </location>
</feature>
<feature type="transmembrane region" description="Helical" evidence="7">
    <location>
        <begin position="350"/>
        <end position="370"/>
    </location>
</feature>
<sequence>MASKENPLQPSDSRNINDNVRRPKLSFELCVNPSFWKDNNVQIGVDTKKGVYVENLTEVEVTSARDVIQQLVQWELNRVSHHLDDRLNLVDLAGSESCSLETLCTLQFAQCANFVKDHAIVKEDASGDVLAMRMQIQQLKEPTSSLCIPIDEDNEFLRVQNQSELDALPKELKLCIDEKDKLEELEAERASKKAIEEETQTDYIPNIAFNDLIGVKTMVDAIAVASEREAKLYRTVIVLSKQTDEQRMKLEVLIEDYSRLDELYERAVPVEEKFEVKREVENLKYQLMEMHEENEKLRSLYEKAMQEKDVLDSEKMLASVGQRNEGNKGEFNCPEKLVEVGGKHLNTQNVYLKIVCFIYFVLAWVVFYVCSCTMMEC</sequence>
<organism evidence="8 9">
    <name type="scientific">Ilex paraguariensis</name>
    <name type="common">yerba mate</name>
    <dbReference type="NCBI Taxonomy" id="185542"/>
    <lineage>
        <taxon>Eukaryota</taxon>
        <taxon>Viridiplantae</taxon>
        <taxon>Streptophyta</taxon>
        <taxon>Embryophyta</taxon>
        <taxon>Tracheophyta</taxon>
        <taxon>Spermatophyta</taxon>
        <taxon>Magnoliopsida</taxon>
        <taxon>eudicotyledons</taxon>
        <taxon>Gunneridae</taxon>
        <taxon>Pentapetalae</taxon>
        <taxon>asterids</taxon>
        <taxon>campanulids</taxon>
        <taxon>Aquifoliales</taxon>
        <taxon>Aquifoliaceae</taxon>
        <taxon>Ilex</taxon>
    </lineage>
</organism>
<dbReference type="PANTHER" id="PTHR37739:SF14">
    <property type="entry name" value="KINESIN-LIKE PROTEIN KIN-12E"/>
    <property type="match status" value="1"/>
</dbReference>
<gene>
    <name evidence="8" type="ORF">ILEXP_LOCUS6809</name>
</gene>